<dbReference type="AlphaFoldDB" id="A0A1B7XAP8"/>
<evidence type="ECO:0000313" key="3">
    <source>
        <dbReference type="Proteomes" id="UP000091979"/>
    </source>
</evidence>
<gene>
    <name evidence="2" type="ORF">SP90_12665</name>
</gene>
<evidence type="ECO:0000256" key="1">
    <source>
        <dbReference type="SAM" id="SignalP"/>
    </source>
</evidence>
<dbReference type="PATRIC" id="fig|1560234.3.peg.1638"/>
<evidence type="ECO:0008006" key="4">
    <source>
        <dbReference type="Google" id="ProtNLM"/>
    </source>
</evidence>
<proteinExistence type="predicted"/>
<dbReference type="Proteomes" id="UP000091979">
    <property type="component" value="Unassembled WGS sequence"/>
</dbReference>
<keyword evidence="3" id="KW-1185">Reference proteome</keyword>
<dbReference type="STRING" id="1560234.SP90_12665"/>
<feature type="chain" id="PRO_5008600469" description="Porin domain-containing protein" evidence="1">
    <location>
        <begin position="24"/>
        <end position="410"/>
    </location>
</feature>
<dbReference type="NCBIfam" id="NF033939">
    <property type="entry name" value="DESULF_POR1"/>
    <property type="match status" value="1"/>
</dbReference>
<sequence>MKRFFASALAACIFFGAVGYARAVEFNAVGKTLSGYDYIDVNGFSGDGGSFIQGLDTQFSIIVSENVSATTFFSIEQTWGEANDNIGVGSGGAMGADGVNINTDRAYIDFTVPSTSLKIRSGIQGVGLPGAVAPSPVFDADVAAIVASQSVGDSNIAAFFARPFKTDTGSNIKVSTIDFFGGAFAADLGNVIISPYGLFANVTAPVEMPGQRIANNHYWFGTSIEAVATENLMFAFDGVYGKEHGRLGGYLVAGKVAYSTKIAVPALLCWYGSGNNDNSEGEMPSITDDAFAVTTLIGDGSMGPDIGYVFGGALGKWGIGLHLEELTVVEKLSHTVRITYARGTNHASESISDWGKDDSVTEVDLTSIYNLHEDVDVVIDTAYAITDFAAGEDKYVHSVFKLAVLVGYFF</sequence>
<protein>
    <recommendedName>
        <fullName evidence="4">Porin domain-containing protein</fullName>
    </recommendedName>
</protein>
<feature type="signal peptide" evidence="1">
    <location>
        <begin position="1"/>
        <end position="23"/>
    </location>
</feature>
<name>A0A1B7XAP8_9BACT</name>
<keyword evidence="1" id="KW-0732">Signal</keyword>
<accession>A0A1B7XAP8</accession>
<comment type="caution">
    <text evidence="2">The sequence shown here is derived from an EMBL/GenBank/DDBJ whole genome shotgun (WGS) entry which is preliminary data.</text>
</comment>
<dbReference type="InterPro" id="IPR059232">
    <property type="entry name" value="Porin_put"/>
</dbReference>
<organism evidence="2 3">
    <name type="scientific">Halodesulfovibrio spirochaetisodalis</name>
    <dbReference type="NCBI Taxonomy" id="1560234"/>
    <lineage>
        <taxon>Bacteria</taxon>
        <taxon>Pseudomonadati</taxon>
        <taxon>Thermodesulfobacteriota</taxon>
        <taxon>Desulfovibrionia</taxon>
        <taxon>Desulfovibrionales</taxon>
        <taxon>Desulfovibrionaceae</taxon>
        <taxon>Halodesulfovibrio</taxon>
    </lineage>
</organism>
<evidence type="ECO:0000313" key="2">
    <source>
        <dbReference type="EMBL" id="OBQ46380.1"/>
    </source>
</evidence>
<dbReference type="RefSeq" id="WP_066856841.1">
    <property type="nucleotide sequence ID" value="NZ_JXMS01000025.1"/>
</dbReference>
<dbReference type="EMBL" id="JXMS01000025">
    <property type="protein sequence ID" value="OBQ46380.1"/>
    <property type="molecule type" value="Genomic_DNA"/>
</dbReference>
<dbReference type="OrthoDB" id="5464498at2"/>
<reference evidence="2 3" key="1">
    <citation type="submission" date="2015-01" db="EMBL/GenBank/DDBJ databases">
        <title>Desulfovibrio sp. JC271 draft genome sequence.</title>
        <authorList>
            <person name="Shivani Y."/>
            <person name="Subhash Y."/>
            <person name="Sasikala C."/>
            <person name="Ramana C.V."/>
        </authorList>
    </citation>
    <scope>NUCLEOTIDE SEQUENCE [LARGE SCALE GENOMIC DNA]</scope>
    <source>
        <strain evidence="2 3">JC271</strain>
    </source>
</reference>